<proteinExistence type="predicted"/>
<gene>
    <name evidence="7" type="ORF">Taro_056020</name>
</gene>
<evidence type="ECO:0000256" key="1">
    <source>
        <dbReference type="ARBA" id="ARBA00004141"/>
    </source>
</evidence>
<feature type="region of interest" description="Disordered" evidence="5">
    <location>
        <begin position="73"/>
        <end position="118"/>
    </location>
</feature>
<comment type="caution">
    <text evidence="7">The sequence shown here is derived from an EMBL/GenBank/DDBJ whole genome shotgun (WGS) entry which is preliminary data.</text>
</comment>
<accession>A0A843XVB4</accession>
<evidence type="ECO:0000256" key="3">
    <source>
        <dbReference type="ARBA" id="ARBA00022989"/>
    </source>
</evidence>
<organism evidence="7 8">
    <name type="scientific">Colocasia esculenta</name>
    <name type="common">Wild taro</name>
    <name type="synonym">Arum esculentum</name>
    <dbReference type="NCBI Taxonomy" id="4460"/>
    <lineage>
        <taxon>Eukaryota</taxon>
        <taxon>Viridiplantae</taxon>
        <taxon>Streptophyta</taxon>
        <taxon>Embryophyta</taxon>
        <taxon>Tracheophyta</taxon>
        <taxon>Spermatophyta</taxon>
        <taxon>Magnoliopsida</taxon>
        <taxon>Liliopsida</taxon>
        <taxon>Araceae</taxon>
        <taxon>Aroideae</taxon>
        <taxon>Colocasieae</taxon>
        <taxon>Colocasia</taxon>
    </lineage>
</organism>
<keyword evidence="8" id="KW-1185">Reference proteome</keyword>
<keyword evidence="2 6" id="KW-0812">Transmembrane</keyword>
<feature type="transmembrane region" description="Helical" evidence="6">
    <location>
        <begin position="208"/>
        <end position="228"/>
    </location>
</feature>
<dbReference type="PANTHER" id="PTHR23423">
    <property type="entry name" value="ORGANIC SOLUTE TRANSPORTER-RELATED"/>
    <property type="match status" value="1"/>
</dbReference>
<dbReference type="InterPro" id="IPR005178">
    <property type="entry name" value="Ostalpha/TMEM184C"/>
</dbReference>
<evidence type="ECO:0000313" key="7">
    <source>
        <dbReference type="EMBL" id="MQM22960.1"/>
    </source>
</evidence>
<dbReference type="Proteomes" id="UP000652761">
    <property type="component" value="Unassembled WGS sequence"/>
</dbReference>
<keyword evidence="3 6" id="KW-1133">Transmembrane helix</keyword>
<dbReference type="GO" id="GO:0016020">
    <property type="term" value="C:membrane"/>
    <property type="evidence" value="ECO:0007669"/>
    <property type="project" value="UniProtKB-SubCell"/>
</dbReference>
<protein>
    <submittedName>
        <fullName evidence="7">Uncharacterized protein</fullName>
    </submittedName>
</protein>
<feature type="region of interest" description="Disordered" evidence="5">
    <location>
        <begin position="21"/>
        <end position="55"/>
    </location>
</feature>
<name>A0A843XVB4_COLES</name>
<feature type="compositionally biased region" description="Basic and acidic residues" evidence="5">
    <location>
        <begin position="88"/>
        <end position="99"/>
    </location>
</feature>
<comment type="subcellular location">
    <subcellularLocation>
        <location evidence="1">Membrane</location>
        <topology evidence="1">Multi-pass membrane protein</topology>
    </subcellularLocation>
</comment>
<keyword evidence="4 6" id="KW-0472">Membrane</keyword>
<dbReference type="EMBL" id="NMUH01014569">
    <property type="protein sequence ID" value="MQM22960.1"/>
    <property type="molecule type" value="Genomic_DNA"/>
</dbReference>
<evidence type="ECO:0000256" key="2">
    <source>
        <dbReference type="ARBA" id="ARBA00022692"/>
    </source>
</evidence>
<reference evidence="7" key="1">
    <citation type="submission" date="2017-07" db="EMBL/GenBank/DDBJ databases">
        <title>Taro Niue Genome Assembly and Annotation.</title>
        <authorList>
            <person name="Atibalentja N."/>
            <person name="Keating K."/>
            <person name="Fields C.J."/>
        </authorList>
    </citation>
    <scope>NUCLEOTIDE SEQUENCE</scope>
    <source>
        <strain evidence="7">Niue_2</strain>
        <tissue evidence="7">Leaf</tissue>
    </source>
</reference>
<dbReference type="OrthoDB" id="5348404at2759"/>
<feature type="transmembrane region" description="Helical" evidence="6">
    <location>
        <begin position="175"/>
        <end position="196"/>
    </location>
</feature>
<sequence length="239" mass="26154">MKPPTPLKPVGQWSSRAAAFGPAAAPLYPTQAPTQPPARHRFHSRRAPLDSEERLSDGQKFLRHLSDRVLGGGPCLQSRARASGMMPEESKRKDSHLRDGVGAGGGEEQTVFGCSSPPPTGPSIQIGLGKKYDILLLEEKVVFVLLRTHGTLVKDQMKIPETLYHVLSSSFPPTWASVIAGVFVLVSLSLSLFLIFEHLSAYKNPEEQKFLIGVILMVPCYAIESVSISQSQYVFFLLS</sequence>
<evidence type="ECO:0000256" key="4">
    <source>
        <dbReference type="ARBA" id="ARBA00023136"/>
    </source>
</evidence>
<evidence type="ECO:0000313" key="8">
    <source>
        <dbReference type="Proteomes" id="UP000652761"/>
    </source>
</evidence>
<dbReference type="AlphaFoldDB" id="A0A843XVB4"/>
<evidence type="ECO:0000256" key="6">
    <source>
        <dbReference type="SAM" id="Phobius"/>
    </source>
</evidence>
<evidence type="ECO:0000256" key="5">
    <source>
        <dbReference type="SAM" id="MobiDB-lite"/>
    </source>
</evidence>
<dbReference type="Pfam" id="PF03619">
    <property type="entry name" value="Solute_trans_a"/>
    <property type="match status" value="1"/>
</dbReference>